<dbReference type="Pfam" id="PF13193">
    <property type="entry name" value="AMP-binding_C"/>
    <property type="match status" value="1"/>
</dbReference>
<dbReference type="CDD" id="cd17631">
    <property type="entry name" value="FACL_FadD13-like"/>
    <property type="match status" value="1"/>
</dbReference>
<dbReference type="Gene3D" id="3.40.50.12780">
    <property type="entry name" value="N-terminal domain of ligase-like"/>
    <property type="match status" value="1"/>
</dbReference>
<dbReference type="InterPro" id="IPR042099">
    <property type="entry name" value="ANL_N_sf"/>
</dbReference>
<feature type="domain" description="AMP-binding enzyme C-terminal" evidence="4">
    <location>
        <begin position="417"/>
        <end position="492"/>
    </location>
</feature>
<dbReference type="Gene3D" id="3.30.300.30">
    <property type="match status" value="1"/>
</dbReference>
<gene>
    <name evidence="5" type="ORF">SAMN04490239_6450</name>
</gene>
<dbReference type="Proteomes" id="UP000183561">
    <property type="component" value="Unassembled WGS sequence"/>
</dbReference>
<dbReference type="InterPro" id="IPR020845">
    <property type="entry name" value="AMP-binding_CS"/>
</dbReference>
<evidence type="ECO:0000313" key="5">
    <source>
        <dbReference type="EMBL" id="SED02311.1"/>
    </source>
</evidence>
<dbReference type="OrthoDB" id="9803968at2"/>
<evidence type="ECO:0000256" key="1">
    <source>
        <dbReference type="ARBA" id="ARBA00006432"/>
    </source>
</evidence>
<dbReference type="EMBL" id="FNSV01000005">
    <property type="protein sequence ID" value="SED02311.1"/>
    <property type="molecule type" value="Genomic_DNA"/>
</dbReference>
<dbReference type="InterPro" id="IPR050237">
    <property type="entry name" value="ATP-dep_AMP-bd_enzyme"/>
</dbReference>
<feature type="domain" description="AMP-dependent synthetase/ligase" evidence="3">
    <location>
        <begin position="8"/>
        <end position="367"/>
    </location>
</feature>
<evidence type="ECO:0000259" key="3">
    <source>
        <dbReference type="Pfam" id="PF00501"/>
    </source>
</evidence>
<name>A0A1H4XBX1_9NOCA</name>
<dbReference type="InterPro" id="IPR025110">
    <property type="entry name" value="AMP-bd_C"/>
</dbReference>
<dbReference type="RefSeq" id="WP_072936968.1">
    <property type="nucleotide sequence ID" value="NZ_FNSV01000005.1"/>
</dbReference>
<dbReference type="Pfam" id="PF00501">
    <property type="entry name" value="AMP-binding"/>
    <property type="match status" value="1"/>
</dbReference>
<sequence>MYLTLPLHRALQQRPDAIMTICGNRVRTTTEVADRVARLAGALRGIAVHEGDRVGMLALNSDRYHEFFLGSWWAGAVAHPINTRWSVPEIDYAINDSGTKVLLVDDTYAPVAAQLREQCPQLRTVVYCGDETTPAGMLGYEDLIADAAPVPDVRQGGDILALLLYTGGTTGRPKGVMISHRGLFMSLLGTHAVNLASQNGGITLHTAPLFHIAAISSWHTQNILGGTHVFLPSFTAGAFLEAVQRYKVTTCILIPSMMQMICDDPDIDSHDVSSLRRITCGGSAFSDGLRRRAMKAFPTAGFGQGYGMTETAVLTILDPGESPEQRATGRTVAHVELAIHDPEGSSVPLGEIGEVVTRGDHVMMGYWNRPEETAEALRGGWMHTGDLGYLDKDGYLYIVDRIKDMIITGGENVYSAEVENTIATHPAVSSCAVIGLPDPQWGERVHAVIVLKPGSVATVEDIQAHTRNFIAGYKTPRSIEFVKTLPMSAAGKILKRDLRTTRTTAPTQVSQPE</sequence>
<proteinExistence type="inferred from homology"/>
<keyword evidence="6" id="KW-1185">Reference proteome</keyword>
<protein>
    <submittedName>
        <fullName evidence="5">Acyl-CoA synthetase (AMP-forming)/AMP-acid ligase II</fullName>
    </submittedName>
</protein>
<dbReference type="PROSITE" id="PS00455">
    <property type="entry name" value="AMP_BINDING"/>
    <property type="match status" value="1"/>
</dbReference>
<evidence type="ECO:0000259" key="4">
    <source>
        <dbReference type="Pfam" id="PF13193"/>
    </source>
</evidence>
<dbReference type="NCBIfam" id="NF004837">
    <property type="entry name" value="PRK06187.1"/>
    <property type="match status" value="1"/>
</dbReference>
<dbReference type="AlphaFoldDB" id="A0A1H4XBX1"/>
<dbReference type="SUPFAM" id="SSF56801">
    <property type="entry name" value="Acetyl-CoA synthetase-like"/>
    <property type="match status" value="1"/>
</dbReference>
<dbReference type="PANTHER" id="PTHR43767:SF1">
    <property type="entry name" value="NONRIBOSOMAL PEPTIDE SYNTHASE PES1 (EUROFUNG)-RELATED"/>
    <property type="match status" value="1"/>
</dbReference>
<reference evidence="6" key="1">
    <citation type="submission" date="2016-10" db="EMBL/GenBank/DDBJ databases">
        <authorList>
            <person name="Varghese N."/>
            <person name="Submissions S."/>
        </authorList>
    </citation>
    <scope>NUCLEOTIDE SEQUENCE [LARGE SCALE GENOMIC DNA]</scope>
    <source>
        <strain evidence="6">DSM 44498</strain>
    </source>
</reference>
<dbReference type="PANTHER" id="PTHR43767">
    <property type="entry name" value="LONG-CHAIN-FATTY-ACID--COA LIGASE"/>
    <property type="match status" value="1"/>
</dbReference>
<evidence type="ECO:0000313" key="6">
    <source>
        <dbReference type="Proteomes" id="UP000183561"/>
    </source>
</evidence>
<keyword evidence="2 5" id="KW-0436">Ligase</keyword>
<comment type="similarity">
    <text evidence="1">Belongs to the ATP-dependent AMP-binding enzyme family.</text>
</comment>
<dbReference type="GO" id="GO:0016878">
    <property type="term" value="F:acid-thiol ligase activity"/>
    <property type="evidence" value="ECO:0007669"/>
    <property type="project" value="UniProtKB-ARBA"/>
</dbReference>
<evidence type="ECO:0000256" key="2">
    <source>
        <dbReference type="ARBA" id="ARBA00022598"/>
    </source>
</evidence>
<organism evidence="5 6">
    <name type="scientific">Rhodococcus koreensis</name>
    <dbReference type="NCBI Taxonomy" id="99653"/>
    <lineage>
        <taxon>Bacteria</taxon>
        <taxon>Bacillati</taxon>
        <taxon>Actinomycetota</taxon>
        <taxon>Actinomycetes</taxon>
        <taxon>Mycobacteriales</taxon>
        <taxon>Nocardiaceae</taxon>
        <taxon>Rhodococcus</taxon>
    </lineage>
</organism>
<dbReference type="InterPro" id="IPR000873">
    <property type="entry name" value="AMP-dep_synth/lig_dom"/>
</dbReference>
<dbReference type="InterPro" id="IPR045851">
    <property type="entry name" value="AMP-bd_C_sf"/>
</dbReference>
<dbReference type="FunFam" id="3.30.300.30:FF:000008">
    <property type="entry name" value="2,3-dihydroxybenzoate-AMP ligase"/>
    <property type="match status" value="1"/>
</dbReference>
<accession>A0A1H4XBX1</accession>